<proteinExistence type="predicted"/>
<evidence type="ECO:0000313" key="3">
    <source>
        <dbReference type="Proteomes" id="UP000298159"/>
    </source>
</evidence>
<name>A0A4Z1D447_9ACTN</name>
<keyword evidence="3" id="KW-1185">Reference proteome</keyword>
<accession>A0A4Z1D447</accession>
<comment type="caution">
    <text evidence="2">The sequence shown here is derived from an EMBL/GenBank/DDBJ whole genome shotgun (WGS) entry which is preliminary data.</text>
</comment>
<protein>
    <submittedName>
        <fullName evidence="2">Uncharacterized protein</fullName>
    </submittedName>
</protein>
<reference evidence="2 3" key="1">
    <citation type="submission" date="2019-04" db="EMBL/GenBank/DDBJ databases">
        <title>Streptomyces sp. nov. Bv016 isolated from bark of Buahinia variegata.</title>
        <authorList>
            <person name="Kanchanasin P."/>
            <person name="Tanasupawat S."/>
            <person name="Yuki M."/>
            <person name="Kudo T."/>
        </authorList>
    </citation>
    <scope>NUCLEOTIDE SEQUENCE [LARGE SCALE GENOMIC DNA]</scope>
    <source>
        <strain evidence="2 3">Bv016</strain>
    </source>
</reference>
<sequence length="352" mass="37772">MPTCLAIGRTTIASPSDRTLPEEQHRSTVLYEDIVRPACDQLGLTFLRADRLAEAGLPADQLLRMITEVDVVVADLSGMSDPELSFGLGVRHALGRCTVQVTEESDRFPNAGTTPRIPFPSHPDGAVSACRTLTSVMAAEVLRVDRPPLLPAGPPPQPVQQTVVEAKEDGPGLFELVIEAEAHLEALSDDMADMEAALADLGEMMGLFGEDMACVSHPGASPSAKMAVLNRLAKAIDGPTDDLEAAAARLAEHMNTSLGAFRAFLEWVADMPRSEWPEGAAELLEQFAATSCEMQSAASAFDEAVTIIEMCAAVSRQLRRPARRIIKAIRTVLETGTRLEELHGRAVQLKAS</sequence>
<dbReference type="RefSeq" id="WP_135786347.1">
    <property type="nucleotide sequence ID" value="NZ_SRRT01000004.1"/>
</dbReference>
<dbReference type="Proteomes" id="UP000298159">
    <property type="component" value="Unassembled WGS sequence"/>
</dbReference>
<organism evidence="2 3">
    <name type="scientific">Streptomyces bauhiniae</name>
    <dbReference type="NCBI Taxonomy" id="2340725"/>
    <lineage>
        <taxon>Bacteria</taxon>
        <taxon>Bacillati</taxon>
        <taxon>Actinomycetota</taxon>
        <taxon>Actinomycetes</taxon>
        <taxon>Kitasatosporales</taxon>
        <taxon>Streptomycetaceae</taxon>
        <taxon>Streptomyces</taxon>
    </lineage>
</organism>
<gene>
    <name evidence="2" type="ORF">E5083_15930</name>
</gene>
<evidence type="ECO:0000313" key="2">
    <source>
        <dbReference type="EMBL" id="TGN76667.1"/>
    </source>
</evidence>
<keyword evidence="1" id="KW-0175">Coiled coil</keyword>
<feature type="coiled-coil region" evidence="1">
    <location>
        <begin position="177"/>
        <end position="204"/>
    </location>
</feature>
<dbReference type="GeneID" id="95449091"/>
<dbReference type="EMBL" id="SRRT01000004">
    <property type="protein sequence ID" value="TGN76667.1"/>
    <property type="molecule type" value="Genomic_DNA"/>
</dbReference>
<evidence type="ECO:0000256" key="1">
    <source>
        <dbReference type="SAM" id="Coils"/>
    </source>
</evidence>
<dbReference type="AlphaFoldDB" id="A0A4Z1D447"/>